<comment type="caution">
    <text evidence="1">The sequence shown here is derived from an EMBL/GenBank/DDBJ whole genome shotgun (WGS) entry which is preliminary data.</text>
</comment>
<dbReference type="RefSeq" id="WP_130689392.1">
    <property type="nucleotide sequence ID" value="NZ_SIKX01000001.1"/>
</dbReference>
<name>A0AAE8U0Q0_9HYPH</name>
<dbReference type="AlphaFoldDB" id="A0AAE8U0Q0"/>
<accession>A0AAE8U0Q0</accession>
<dbReference type="SUPFAM" id="SSF53335">
    <property type="entry name" value="S-adenosyl-L-methionine-dependent methyltransferases"/>
    <property type="match status" value="1"/>
</dbReference>
<proteinExistence type="predicted"/>
<evidence type="ECO:0000313" key="2">
    <source>
        <dbReference type="Proteomes" id="UP000291892"/>
    </source>
</evidence>
<organism evidence="1 2">
    <name type="scientific">Rhizobium ruizarguesonis</name>
    <dbReference type="NCBI Taxonomy" id="2081791"/>
    <lineage>
        <taxon>Bacteria</taxon>
        <taxon>Pseudomonadati</taxon>
        <taxon>Pseudomonadota</taxon>
        <taxon>Alphaproteobacteria</taxon>
        <taxon>Hyphomicrobiales</taxon>
        <taxon>Rhizobiaceae</taxon>
        <taxon>Rhizobium/Agrobacterium group</taxon>
        <taxon>Rhizobium</taxon>
    </lineage>
</organism>
<reference evidence="1 2" key="1">
    <citation type="submission" date="2019-02" db="EMBL/GenBank/DDBJ databases">
        <title>The genomic architecture of introgression among sibling species of bacteria.</title>
        <authorList>
            <person name="Cavassim M.I.A."/>
            <person name="Moeskjaer S."/>
            <person name="Moslemi C."/>
            <person name="Fields B."/>
            <person name="Bachmann A."/>
            <person name="Vilhjalmsson B."/>
            <person name="Schierup M.H."/>
            <person name="Young J.P.W."/>
            <person name="Andersen S.U."/>
        </authorList>
    </citation>
    <scope>NUCLEOTIDE SEQUENCE [LARGE SCALE GENOMIC DNA]</scope>
    <source>
        <strain evidence="1 2">SM42</strain>
    </source>
</reference>
<dbReference type="EMBL" id="SIKX01000001">
    <property type="protein sequence ID" value="TBF17349.1"/>
    <property type="molecule type" value="Genomic_DNA"/>
</dbReference>
<dbReference type="InterPro" id="IPR029063">
    <property type="entry name" value="SAM-dependent_MTases_sf"/>
</dbReference>
<protein>
    <submittedName>
        <fullName evidence="1">Uncharacterized protein</fullName>
    </submittedName>
</protein>
<dbReference type="Gene3D" id="3.40.50.150">
    <property type="entry name" value="Vaccinia Virus protein VP39"/>
    <property type="match status" value="1"/>
</dbReference>
<evidence type="ECO:0000313" key="1">
    <source>
        <dbReference type="EMBL" id="TBF17349.1"/>
    </source>
</evidence>
<gene>
    <name evidence="1" type="ORF">ELG94_02595</name>
</gene>
<sequence length="246" mass="27474">MGVIDVIGNALSDYANREKTYWSWDDACRAAKSDYSDALLTDFRIARSKGILGEEEGIFIPSPVISEAMEGEAAHFVDFGGAVGEMCSVIQKRFPSWSFTVVETTAMARAAASVRPSVSFADKLPDEITVLHTSGTLQYLKDAEGVWDGALQRTRRYACLVRNAFESKIQYRVQRSRLFDNGGGPIPPGFHDMEIRYPQRTLSERKMVRIAEKNGFELVRRINQNSGVVSSVKGMYGADLLFKRVR</sequence>
<dbReference type="Proteomes" id="UP000291892">
    <property type="component" value="Unassembled WGS sequence"/>
</dbReference>